<comment type="subunit">
    <text evidence="18">Homotrimer.</text>
</comment>
<dbReference type="SUPFAM" id="SSF53448">
    <property type="entry name" value="Nucleotide-diphospho-sugar transferases"/>
    <property type="match status" value="1"/>
</dbReference>
<evidence type="ECO:0000256" key="5">
    <source>
        <dbReference type="ARBA" id="ARBA00022679"/>
    </source>
</evidence>
<dbReference type="GO" id="GO:0009252">
    <property type="term" value="P:peptidoglycan biosynthetic process"/>
    <property type="evidence" value="ECO:0007669"/>
    <property type="project" value="UniProtKB-UniRule"/>
</dbReference>
<evidence type="ECO:0000256" key="2">
    <source>
        <dbReference type="ARBA" id="ARBA00007707"/>
    </source>
</evidence>
<dbReference type="InterPro" id="IPR050065">
    <property type="entry name" value="GlmU-like"/>
</dbReference>
<feature type="binding site" evidence="18">
    <location>
        <position position="231"/>
    </location>
    <ligand>
        <name>Mg(2+)</name>
        <dbReference type="ChEBI" id="CHEBI:18420"/>
    </ligand>
</feature>
<dbReference type="EMBL" id="AP019791">
    <property type="protein sequence ID" value="BBL78316.1"/>
    <property type="molecule type" value="Genomic_DNA"/>
</dbReference>
<dbReference type="PANTHER" id="PTHR43584">
    <property type="entry name" value="NUCLEOTIDYL TRANSFERASE"/>
    <property type="match status" value="1"/>
</dbReference>
<dbReference type="GO" id="GO:0006048">
    <property type="term" value="P:UDP-N-acetylglucosamine biosynthetic process"/>
    <property type="evidence" value="ECO:0007669"/>
    <property type="project" value="UniProtKB-UniPathway"/>
</dbReference>
<dbReference type="GO" id="GO:0019134">
    <property type="term" value="F:glucosamine-1-phosphate N-acetyltransferase activity"/>
    <property type="evidence" value="ECO:0007669"/>
    <property type="project" value="UniProtKB-UniRule"/>
</dbReference>
<dbReference type="NCBIfam" id="TIGR01173">
    <property type="entry name" value="glmU"/>
    <property type="match status" value="1"/>
</dbReference>
<dbReference type="RefSeq" id="WP_143526474.1">
    <property type="nucleotide sequence ID" value="NZ_AP019791.1"/>
</dbReference>
<evidence type="ECO:0000256" key="10">
    <source>
        <dbReference type="ARBA" id="ARBA00022960"/>
    </source>
</evidence>
<dbReference type="SUPFAM" id="SSF51161">
    <property type="entry name" value="Trimeric LpxA-like enzymes"/>
    <property type="match status" value="1"/>
</dbReference>
<keyword evidence="10 18" id="KW-0133">Cell shape</keyword>
<feature type="binding site" evidence="18">
    <location>
        <position position="159"/>
    </location>
    <ligand>
        <name>UDP-N-acetyl-alpha-D-glucosamine</name>
        <dbReference type="ChEBI" id="CHEBI:57705"/>
    </ligand>
</feature>
<evidence type="ECO:0000256" key="4">
    <source>
        <dbReference type="ARBA" id="ARBA00022490"/>
    </source>
</evidence>
<dbReference type="GO" id="GO:0005737">
    <property type="term" value="C:cytoplasm"/>
    <property type="evidence" value="ECO:0007669"/>
    <property type="project" value="UniProtKB-SubCell"/>
</dbReference>
<keyword evidence="6 18" id="KW-0548">Nucleotidyltransferase</keyword>
<comment type="function">
    <text evidence="17 18">Catalyzes the last two sequential reactions in the de novo biosynthetic pathway for UDP-N-acetylglucosamine (UDP-GlcNAc). The C-terminal domain catalyzes the transfer of acetyl group from acetyl coenzyme A to glucosamine-1-phosphate (GlcN-1-P) to produce N-acetylglucosamine-1-phosphate (GlcNAc-1-P), which is converted into UDP-GlcNAc by the transfer of uridine 5-monophosphate (from uridine 5-triphosphate), a reaction catalyzed by the N-terminal domain.</text>
</comment>
<dbReference type="InterPro" id="IPR025877">
    <property type="entry name" value="MobA-like_NTP_Trfase"/>
</dbReference>
<comment type="pathway">
    <text evidence="18">Nucleotide-sugar biosynthesis; UDP-N-acetyl-alpha-D-glucosamine biosynthesis; UDP-N-acetyl-alpha-D-glucosamine from N-acetyl-alpha-D-glucosamine 1-phosphate: step 1/1.</text>
</comment>
<evidence type="ECO:0000313" key="20">
    <source>
        <dbReference type="EMBL" id="BBL78316.1"/>
    </source>
</evidence>
<dbReference type="InterPro" id="IPR011004">
    <property type="entry name" value="Trimer_LpxA-like_sf"/>
</dbReference>
<feature type="binding site" evidence="18">
    <location>
        <position position="174"/>
    </location>
    <ligand>
        <name>UDP-N-acetyl-alpha-D-glucosamine</name>
        <dbReference type="ChEBI" id="CHEBI:57705"/>
    </ligand>
</feature>
<feature type="binding site" evidence="18">
    <location>
        <position position="336"/>
    </location>
    <ligand>
        <name>UDP-N-acetyl-alpha-D-glucosamine</name>
        <dbReference type="ChEBI" id="CHEBI:57705"/>
    </ligand>
</feature>
<feature type="binding site" evidence="18">
    <location>
        <position position="79"/>
    </location>
    <ligand>
        <name>UDP-N-acetyl-alpha-D-glucosamine</name>
        <dbReference type="ChEBI" id="CHEBI:57705"/>
    </ligand>
</feature>
<accession>A0A510HEF9</accession>
<keyword evidence="14 18" id="KW-0961">Cell wall biogenesis/degradation</keyword>
<feature type="region of interest" description="Pyrophosphorylase" evidence="18">
    <location>
        <begin position="1"/>
        <end position="233"/>
    </location>
</feature>
<feature type="region of interest" description="Linker" evidence="18">
    <location>
        <begin position="234"/>
        <end position="254"/>
    </location>
</feature>
<evidence type="ECO:0000256" key="11">
    <source>
        <dbReference type="ARBA" id="ARBA00022984"/>
    </source>
</evidence>
<dbReference type="HAMAP" id="MF_01631">
    <property type="entry name" value="GlmU"/>
    <property type="match status" value="1"/>
</dbReference>
<feature type="binding site" evidence="18">
    <location>
        <position position="369"/>
    </location>
    <ligand>
        <name>UDP-N-acetyl-alpha-D-glucosamine</name>
        <dbReference type="ChEBI" id="CHEBI:57705"/>
    </ligand>
</feature>
<feature type="binding site" evidence="18">
    <location>
        <position position="109"/>
    </location>
    <ligand>
        <name>Mg(2+)</name>
        <dbReference type="ChEBI" id="CHEBI:18420"/>
    </ligand>
</feature>
<dbReference type="Proteomes" id="UP000318065">
    <property type="component" value="Chromosome"/>
</dbReference>
<organism evidence="20 21">
    <name type="scientific">Rubrobacter xylanophilus</name>
    <dbReference type="NCBI Taxonomy" id="49319"/>
    <lineage>
        <taxon>Bacteria</taxon>
        <taxon>Bacillati</taxon>
        <taxon>Actinomycetota</taxon>
        <taxon>Rubrobacteria</taxon>
        <taxon>Rubrobacterales</taxon>
        <taxon>Rubrobacteraceae</taxon>
        <taxon>Rubrobacter</taxon>
    </lineage>
</organism>
<dbReference type="Pfam" id="PF12804">
    <property type="entry name" value="NTP_transf_3"/>
    <property type="match status" value="1"/>
</dbReference>
<evidence type="ECO:0000256" key="14">
    <source>
        <dbReference type="ARBA" id="ARBA00023316"/>
    </source>
</evidence>
<dbReference type="CDD" id="cd03353">
    <property type="entry name" value="LbH_GlmU_C"/>
    <property type="match status" value="1"/>
</dbReference>
<keyword evidence="5 18" id="KW-0808">Transferase</keyword>
<evidence type="ECO:0000259" key="19">
    <source>
        <dbReference type="Pfam" id="PF12804"/>
    </source>
</evidence>
<keyword evidence="12 18" id="KW-0511">Multifunctional enzyme</keyword>
<keyword evidence="9 18" id="KW-0460">Magnesium</keyword>
<dbReference type="CDD" id="cd02540">
    <property type="entry name" value="GT2_GlmU_N_bac"/>
    <property type="match status" value="1"/>
</dbReference>
<keyword evidence="11 18" id="KW-0573">Peptidoglycan synthesis</keyword>
<feature type="binding site" evidence="18">
    <location>
        <begin position="84"/>
        <end position="85"/>
    </location>
    <ligand>
        <name>UDP-N-acetyl-alpha-D-glucosamine</name>
        <dbReference type="ChEBI" id="CHEBI:57705"/>
    </ligand>
</feature>
<evidence type="ECO:0000256" key="16">
    <source>
        <dbReference type="ARBA" id="ARBA00048493"/>
    </source>
</evidence>
<evidence type="ECO:0000256" key="8">
    <source>
        <dbReference type="ARBA" id="ARBA00022737"/>
    </source>
</evidence>
<comment type="catalytic activity">
    <reaction evidence="15 18">
        <text>alpha-D-glucosamine 1-phosphate + acetyl-CoA = N-acetyl-alpha-D-glucosamine 1-phosphate + CoA + H(+)</text>
        <dbReference type="Rhea" id="RHEA:13725"/>
        <dbReference type="ChEBI" id="CHEBI:15378"/>
        <dbReference type="ChEBI" id="CHEBI:57287"/>
        <dbReference type="ChEBI" id="CHEBI:57288"/>
        <dbReference type="ChEBI" id="CHEBI:57776"/>
        <dbReference type="ChEBI" id="CHEBI:58516"/>
        <dbReference type="EC" id="2.3.1.157"/>
    </reaction>
</comment>
<dbReference type="Gene3D" id="2.160.10.10">
    <property type="entry name" value="Hexapeptide repeat proteins"/>
    <property type="match status" value="1"/>
</dbReference>
<comment type="subcellular location">
    <subcellularLocation>
        <location evidence="1 18">Cytoplasm</location>
    </subcellularLocation>
</comment>
<dbReference type="PANTHER" id="PTHR43584:SF3">
    <property type="entry name" value="BIFUNCTIONAL PROTEIN GLMU"/>
    <property type="match status" value="1"/>
</dbReference>
<feature type="binding site" evidence="18">
    <location>
        <position position="146"/>
    </location>
    <ligand>
        <name>UDP-N-acetyl-alpha-D-glucosamine</name>
        <dbReference type="ChEBI" id="CHEBI:57705"/>
    </ligand>
</feature>
<protein>
    <recommendedName>
        <fullName evidence="18">Bifunctional protein GlmU</fullName>
    </recommendedName>
    <domain>
        <recommendedName>
            <fullName evidence="18">UDP-N-acetylglucosamine pyrophosphorylase</fullName>
            <ecNumber evidence="18">2.7.7.23</ecNumber>
        </recommendedName>
        <alternativeName>
            <fullName evidence="18">N-acetylglucosamine-1-phosphate uridyltransferase</fullName>
        </alternativeName>
    </domain>
    <domain>
        <recommendedName>
            <fullName evidence="18">Glucosamine-1-phosphate N-acetyltransferase</fullName>
            <ecNumber evidence="18">2.3.1.157</ecNumber>
        </recommendedName>
    </domain>
</protein>
<sequence>MSQAGSASPLFAVVLAAGKGTRMKSNRAKVLHTLCGVPMVNYVIGAIRPLVPERLLVVVGHQAEQVRAVLPEDAEPVLQPEQRGTGDAVRVALGAIPEEEGVLLVVNGDGPLISDRTLGELLERHRSAGVGATVLVAELPDPSGLGRVTEDAGVVRITEERDATEAERRNRLCNLGLYAFELPELRRAIEEISSDNGQGELYLTDVLEIIGLRSRAVTYRLKDLEEANLVNDRSQLARAEEILRRRILDAHMKEGVTVRDPVSTHIEASVEIGRDTVILPGTFLRGRTRIGSDCVIGPSTDLVDTVVEDGAVVEHSVGRGARIGAGATVGPYAYLRPGTVLEEGSKVGAFCEVKNTRVGARSKVPHLSYVGDAEIGEDANLGAGTITANYDGASKHRTVIEDGAFTGVNTNLIAPVTIGRGAYLGAGSVVNKDIPPGKLAVGAPARVIRDAPGARSGEAERPRANTEG</sequence>
<comment type="cofactor">
    <cofactor evidence="18">
        <name>Mg(2+)</name>
        <dbReference type="ChEBI" id="CHEBI:18420"/>
    </cofactor>
    <text evidence="18">Binds 1 Mg(2+) ion per subunit.</text>
</comment>
<gene>
    <name evidence="18 20" type="primary">glmU</name>
    <name evidence="20" type="ORF">RxyAA322_01700</name>
</gene>
<feature type="binding site" evidence="18">
    <location>
        <position position="29"/>
    </location>
    <ligand>
        <name>UDP-N-acetyl-alpha-D-glucosamine</name>
        <dbReference type="ChEBI" id="CHEBI:57705"/>
    </ligand>
</feature>
<feature type="active site" description="Proton acceptor" evidence="18">
    <location>
        <position position="366"/>
    </location>
</feature>
<comment type="pathway">
    <text evidence="18">Bacterial outer membrane biogenesis; LPS lipid A biosynthesis.</text>
</comment>
<dbReference type="GO" id="GO:0000902">
    <property type="term" value="P:cell morphogenesis"/>
    <property type="evidence" value="ECO:0007669"/>
    <property type="project" value="UniProtKB-UniRule"/>
</dbReference>
<comment type="similarity">
    <text evidence="2 18">In the C-terminal section; belongs to the transferase hexapeptide repeat family.</text>
</comment>
<dbReference type="Gene3D" id="3.90.550.10">
    <property type="entry name" value="Spore Coat Polysaccharide Biosynthesis Protein SpsA, Chain A"/>
    <property type="match status" value="1"/>
</dbReference>
<comment type="catalytic activity">
    <reaction evidence="16 18">
        <text>N-acetyl-alpha-D-glucosamine 1-phosphate + UTP + H(+) = UDP-N-acetyl-alpha-D-glucosamine + diphosphate</text>
        <dbReference type="Rhea" id="RHEA:13509"/>
        <dbReference type="ChEBI" id="CHEBI:15378"/>
        <dbReference type="ChEBI" id="CHEBI:33019"/>
        <dbReference type="ChEBI" id="CHEBI:46398"/>
        <dbReference type="ChEBI" id="CHEBI:57705"/>
        <dbReference type="ChEBI" id="CHEBI:57776"/>
        <dbReference type="EC" id="2.7.7.23"/>
    </reaction>
</comment>
<feature type="region of interest" description="N-acetyltransferase" evidence="18">
    <location>
        <begin position="255"/>
        <end position="468"/>
    </location>
</feature>
<reference evidence="20" key="1">
    <citation type="journal article" date="2019" name="Microbiol. Resour. Announc.">
        <title>Complete Genome Sequence of Rubrobacter xylanophilus Strain AA3-22, Isolated from Arima Onsen in Japan.</title>
        <authorList>
            <person name="Tomariguchi N."/>
            <person name="Miyazaki K."/>
        </authorList>
    </citation>
    <scope>NUCLEOTIDE SEQUENCE [LARGE SCALE GENOMIC DNA]</scope>
    <source>
        <strain evidence="20">AA3-22</strain>
    </source>
</reference>
<keyword evidence="4 18" id="KW-0963">Cytoplasm</keyword>
<comment type="pathway">
    <text evidence="18">Nucleotide-sugar biosynthesis; UDP-N-acetyl-alpha-D-glucosamine biosynthesis; N-acetyl-alpha-D-glucosamine 1-phosphate from alpha-D-glucosamine 6-phosphate (route II): step 2/2.</text>
</comment>
<evidence type="ECO:0000313" key="21">
    <source>
        <dbReference type="Proteomes" id="UP000318065"/>
    </source>
</evidence>
<keyword evidence="21" id="KW-1185">Reference proteome</keyword>
<comment type="similarity">
    <text evidence="3 18">In the N-terminal section; belongs to the N-acetylglucosamine-1-phosphate uridyltransferase family.</text>
</comment>
<dbReference type="GO" id="GO:0071555">
    <property type="term" value="P:cell wall organization"/>
    <property type="evidence" value="ECO:0007669"/>
    <property type="project" value="UniProtKB-KW"/>
</dbReference>
<dbReference type="EC" id="2.7.7.23" evidence="18"/>
<evidence type="ECO:0000256" key="1">
    <source>
        <dbReference type="ARBA" id="ARBA00004496"/>
    </source>
</evidence>
<dbReference type="InterPro" id="IPR001451">
    <property type="entry name" value="Hexapep"/>
</dbReference>
<dbReference type="GO" id="GO:0008360">
    <property type="term" value="P:regulation of cell shape"/>
    <property type="evidence" value="ECO:0007669"/>
    <property type="project" value="UniProtKB-KW"/>
</dbReference>
<dbReference type="InterPro" id="IPR005882">
    <property type="entry name" value="Bifunctional_GlmU"/>
</dbReference>
<dbReference type="UniPathway" id="UPA00113">
    <property type="reaction ID" value="UER00532"/>
</dbReference>
<evidence type="ECO:0000256" key="12">
    <source>
        <dbReference type="ARBA" id="ARBA00023268"/>
    </source>
</evidence>
<evidence type="ECO:0000256" key="15">
    <source>
        <dbReference type="ARBA" id="ARBA00048247"/>
    </source>
</evidence>
<dbReference type="AlphaFoldDB" id="A0A510HEF9"/>
<dbReference type="Pfam" id="PF00132">
    <property type="entry name" value="Hexapep"/>
    <property type="match status" value="2"/>
</dbReference>
<evidence type="ECO:0000256" key="3">
    <source>
        <dbReference type="ARBA" id="ARBA00007947"/>
    </source>
</evidence>
<evidence type="ECO:0000256" key="13">
    <source>
        <dbReference type="ARBA" id="ARBA00023315"/>
    </source>
</evidence>
<dbReference type="OrthoDB" id="9775031at2"/>
<feature type="binding site" evidence="18">
    <location>
        <begin position="15"/>
        <end position="18"/>
    </location>
    <ligand>
        <name>UDP-N-acetyl-alpha-D-glucosamine</name>
        <dbReference type="ChEBI" id="CHEBI:57705"/>
    </ligand>
</feature>
<dbReference type="InterPro" id="IPR038009">
    <property type="entry name" value="GlmU_C_LbH"/>
</dbReference>
<dbReference type="UniPathway" id="UPA00973"/>
<feature type="binding site" evidence="18">
    <location>
        <position position="231"/>
    </location>
    <ligand>
        <name>UDP-N-acetyl-alpha-D-glucosamine</name>
        <dbReference type="ChEBI" id="CHEBI:57705"/>
    </ligand>
</feature>
<name>A0A510HEF9_9ACTN</name>
<evidence type="ECO:0000256" key="6">
    <source>
        <dbReference type="ARBA" id="ARBA00022695"/>
    </source>
</evidence>
<evidence type="ECO:0000256" key="17">
    <source>
        <dbReference type="ARBA" id="ARBA00049628"/>
    </source>
</evidence>
<evidence type="ECO:0000256" key="7">
    <source>
        <dbReference type="ARBA" id="ARBA00022723"/>
    </source>
</evidence>
<keyword evidence="8 18" id="KW-0677">Repeat</keyword>
<keyword evidence="7 18" id="KW-0479">Metal-binding</keyword>
<dbReference type="InterPro" id="IPR029044">
    <property type="entry name" value="Nucleotide-diphossugar_trans"/>
</dbReference>
<feature type="binding site" evidence="18">
    <location>
        <begin position="389"/>
        <end position="390"/>
    </location>
    <ligand>
        <name>acetyl-CoA</name>
        <dbReference type="ChEBI" id="CHEBI:57288"/>
    </ligand>
</feature>
<keyword evidence="13 18" id="KW-0012">Acyltransferase</keyword>
<dbReference type="GO" id="GO:0009245">
    <property type="term" value="P:lipid A biosynthetic process"/>
    <property type="evidence" value="ECO:0007669"/>
    <property type="project" value="UniProtKB-UniRule"/>
</dbReference>
<dbReference type="GO" id="GO:0016020">
    <property type="term" value="C:membrane"/>
    <property type="evidence" value="ECO:0007669"/>
    <property type="project" value="GOC"/>
</dbReference>
<evidence type="ECO:0000256" key="18">
    <source>
        <dbReference type="HAMAP-Rule" id="MF_01631"/>
    </source>
</evidence>
<feature type="binding site" evidence="18">
    <location>
        <position position="383"/>
    </location>
    <ligand>
        <name>acetyl-CoA</name>
        <dbReference type="ChEBI" id="CHEBI:57288"/>
    </ligand>
</feature>
<feature type="binding site" evidence="18">
    <location>
        <position position="426"/>
    </location>
    <ligand>
        <name>acetyl-CoA</name>
        <dbReference type="ChEBI" id="CHEBI:57288"/>
    </ligand>
</feature>
<dbReference type="GO" id="GO:0003977">
    <property type="term" value="F:UDP-N-acetylglucosamine diphosphorylase activity"/>
    <property type="evidence" value="ECO:0007669"/>
    <property type="project" value="UniProtKB-UniRule"/>
</dbReference>
<feature type="binding site" evidence="18">
    <location>
        <position position="380"/>
    </location>
    <ligand>
        <name>UDP-N-acetyl-alpha-D-glucosamine</name>
        <dbReference type="ChEBI" id="CHEBI:57705"/>
    </ligand>
</feature>
<feature type="domain" description="MobA-like NTP transferase" evidence="19">
    <location>
        <begin position="12"/>
        <end position="137"/>
    </location>
</feature>
<dbReference type="GO" id="GO:0000287">
    <property type="term" value="F:magnesium ion binding"/>
    <property type="evidence" value="ECO:0007669"/>
    <property type="project" value="UniProtKB-UniRule"/>
</dbReference>
<proteinExistence type="inferred from homology"/>
<feature type="binding site" evidence="18">
    <location>
        <position position="354"/>
    </location>
    <ligand>
        <name>UDP-N-acetyl-alpha-D-glucosamine</name>
        <dbReference type="ChEBI" id="CHEBI:57705"/>
    </ligand>
</feature>
<evidence type="ECO:0000256" key="9">
    <source>
        <dbReference type="ARBA" id="ARBA00022842"/>
    </source>
</evidence>
<dbReference type="EC" id="2.3.1.157" evidence="18"/>
<comment type="caution">
    <text evidence="18">Lacks conserved residue(s) required for the propagation of feature annotation.</text>
</comment>